<dbReference type="InterPro" id="IPR037401">
    <property type="entry name" value="SnoaL-like"/>
</dbReference>
<dbReference type="AlphaFoldDB" id="K6WVV9"/>
<keyword evidence="3" id="KW-1185">Reference proteome</keyword>
<dbReference type="STRING" id="1184609.KILIM_090_00140"/>
<name>K6WVV9_9MICO</name>
<protein>
    <recommendedName>
        <fullName evidence="1">SnoaL-like domain-containing protein</fullName>
    </recommendedName>
</protein>
<dbReference type="OrthoDB" id="3681559at2"/>
<evidence type="ECO:0000313" key="3">
    <source>
        <dbReference type="Proteomes" id="UP000008366"/>
    </source>
</evidence>
<sequence>MKNLDIIHRYYEYANAGRWQEWCDLFADDQEMDEQLAGHISGLAPLREAMAGMGRAYAVFQNTPTAMFVDGDHGAAVSHISARAAHFPDEPIEANVMNHFVFRDGKIAYMANFHDSKPFEPFLRQLAQD</sequence>
<evidence type="ECO:0000313" key="2">
    <source>
        <dbReference type="EMBL" id="GAB97961.1"/>
    </source>
</evidence>
<dbReference type="SUPFAM" id="SSF54427">
    <property type="entry name" value="NTF2-like"/>
    <property type="match status" value="1"/>
</dbReference>
<dbReference type="Proteomes" id="UP000008366">
    <property type="component" value="Unassembled WGS sequence"/>
</dbReference>
<proteinExistence type="predicted"/>
<dbReference type="eggNOG" id="COG3631">
    <property type="taxonomic scope" value="Bacteria"/>
</dbReference>
<dbReference type="Gene3D" id="3.10.450.50">
    <property type="match status" value="1"/>
</dbReference>
<comment type="caution">
    <text evidence="2">The sequence shown here is derived from an EMBL/GenBank/DDBJ whole genome shotgun (WGS) entry which is preliminary data.</text>
</comment>
<dbReference type="EMBL" id="BAHD01000090">
    <property type="protein sequence ID" value="GAB97961.1"/>
    <property type="molecule type" value="Genomic_DNA"/>
</dbReference>
<feature type="domain" description="SnoaL-like" evidence="1">
    <location>
        <begin position="8"/>
        <end position="109"/>
    </location>
</feature>
<dbReference type="InterPro" id="IPR032710">
    <property type="entry name" value="NTF2-like_dom_sf"/>
</dbReference>
<evidence type="ECO:0000259" key="1">
    <source>
        <dbReference type="Pfam" id="PF12680"/>
    </source>
</evidence>
<dbReference type="RefSeq" id="WP_006594493.1">
    <property type="nucleotide sequence ID" value="NZ_BAHD01000090.1"/>
</dbReference>
<accession>K6WVV9</accession>
<gene>
    <name evidence="2" type="ORF">KILIM_090_00140</name>
</gene>
<dbReference type="Pfam" id="PF12680">
    <property type="entry name" value="SnoaL_2"/>
    <property type="match status" value="1"/>
</dbReference>
<reference evidence="2 3" key="1">
    <citation type="submission" date="2012-08" db="EMBL/GenBank/DDBJ databases">
        <title>Whole genome shotgun sequence of Kineosphaera limosa NBRC 100340.</title>
        <authorList>
            <person name="Yoshida I."/>
            <person name="Isaki S."/>
            <person name="Hosoyama A."/>
            <person name="Tsuchikane K."/>
            <person name="Katsumata H."/>
            <person name="Ando Y."/>
            <person name="Ohji S."/>
            <person name="Hamada M."/>
            <person name="Tamura T."/>
            <person name="Yamazoe A."/>
            <person name="Yamazaki S."/>
            <person name="Fujita N."/>
        </authorList>
    </citation>
    <scope>NUCLEOTIDE SEQUENCE [LARGE SCALE GENOMIC DNA]</scope>
    <source>
        <strain evidence="2 3">NBRC 100340</strain>
    </source>
</reference>
<organism evidence="2 3">
    <name type="scientific">Kineosphaera limosa NBRC 100340</name>
    <dbReference type="NCBI Taxonomy" id="1184609"/>
    <lineage>
        <taxon>Bacteria</taxon>
        <taxon>Bacillati</taxon>
        <taxon>Actinomycetota</taxon>
        <taxon>Actinomycetes</taxon>
        <taxon>Micrococcales</taxon>
        <taxon>Dermatophilaceae</taxon>
        <taxon>Kineosphaera</taxon>
    </lineage>
</organism>